<keyword evidence="4" id="KW-1133">Transmembrane helix</keyword>
<keyword evidence="4" id="KW-0812">Transmembrane</keyword>
<gene>
    <name evidence="6" type="ORF">RG47T_1360</name>
</gene>
<dbReference type="PANTHER" id="PTHR32347:SF23">
    <property type="entry name" value="BLL5650 PROTEIN"/>
    <property type="match status" value="1"/>
</dbReference>
<reference evidence="6 7" key="1">
    <citation type="submission" date="2016-11" db="EMBL/GenBank/DDBJ databases">
        <title>Whole Genome Sequencing of Mucilaginibacter polytrichastri RG4-7(T) isolated from the moss sample.</title>
        <authorList>
            <person name="Li Y."/>
        </authorList>
    </citation>
    <scope>NUCLEOTIDE SEQUENCE [LARGE SCALE GENOMIC DNA]</scope>
    <source>
        <strain evidence="6 7">RG4-7</strain>
    </source>
</reference>
<dbReference type="InterPro" id="IPR050465">
    <property type="entry name" value="UPF0194_transport"/>
</dbReference>
<dbReference type="GO" id="GO:0030313">
    <property type="term" value="C:cell envelope"/>
    <property type="evidence" value="ECO:0007669"/>
    <property type="project" value="UniProtKB-SubCell"/>
</dbReference>
<feature type="domain" description="AprE-like beta-barrel" evidence="5">
    <location>
        <begin position="274"/>
        <end position="358"/>
    </location>
</feature>
<dbReference type="Proteomes" id="UP000186720">
    <property type="component" value="Unassembled WGS sequence"/>
</dbReference>
<dbReference type="STRING" id="1302689.RG47T_1360"/>
<dbReference type="PANTHER" id="PTHR32347">
    <property type="entry name" value="EFFLUX SYSTEM COMPONENT YKNX-RELATED"/>
    <property type="match status" value="1"/>
</dbReference>
<accession>A0A1Q5ZVW1</accession>
<organism evidence="6 7">
    <name type="scientific">Mucilaginibacter polytrichastri</name>
    <dbReference type="NCBI Taxonomy" id="1302689"/>
    <lineage>
        <taxon>Bacteria</taxon>
        <taxon>Pseudomonadati</taxon>
        <taxon>Bacteroidota</taxon>
        <taxon>Sphingobacteriia</taxon>
        <taxon>Sphingobacteriales</taxon>
        <taxon>Sphingobacteriaceae</taxon>
        <taxon>Mucilaginibacter</taxon>
    </lineage>
</organism>
<dbReference type="Gene3D" id="2.40.30.170">
    <property type="match status" value="1"/>
</dbReference>
<name>A0A1Q5ZVW1_9SPHI</name>
<evidence type="ECO:0000313" key="7">
    <source>
        <dbReference type="Proteomes" id="UP000186720"/>
    </source>
</evidence>
<evidence type="ECO:0000256" key="1">
    <source>
        <dbReference type="ARBA" id="ARBA00004196"/>
    </source>
</evidence>
<protein>
    <recommendedName>
        <fullName evidence="5">AprE-like beta-barrel domain-containing protein</fullName>
    </recommendedName>
</protein>
<dbReference type="SUPFAM" id="SSF111369">
    <property type="entry name" value="HlyD-like secretion proteins"/>
    <property type="match status" value="1"/>
</dbReference>
<sequence length="385" mass="43852">MILSNDQLVNTEIYYLSPLKRTTFIIYWVILAGLVSGICALPFVHTTIAVTSQGIIRPWKERTEVKAIVGGIIDTLYYREGSFVKKGAVLLKIKDRITAGKRIVNRFQINQHYLFIHDLKLLTSAEPNETLVNELSSPLYKEQLSHYLHQKSDQEATLKKATKELGTNTTLLNEKVITQKEFFDTQVQFDKTNSSYKAFVVEQQTNWQQDLAKYELELSQYKEERNQVNNDASYYDIKAPVSGTLQGINTLYSGGLLQANETLCTISPDGRLLGECYVSTKDIGLIKIGQPVHFQIDAFDYNYFGILTGKVLVIDNDFSMVNNSSLFKVRCQFDQNQLSLKNGFKGALKKGLSFQARFIIGNRTLWQLLWDDIDDWLNPTAPSKK</sequence>
<feature type="transmembrane region" description="Helical" evidence="4">
    <location>
        <begin position="25"/>
        <end position="50"/>
    </location>
</feature>
<proteinExistence type="predicted"/>
<dbReference type="OrthoDB" id="594147at2"/>
<dbReference type="EMBL" id="MPPL01000001">
    <property type="protein sequence ID" value="OKS85914.1"/>
    <property type="molecule type" value="Genomic_DNA"/>
</dbReference>
<evidence type="ECO:0000256" key="4">
    <source>
        <dbReference type="SAM" id="Phobius"/>
    </source>
</evidence>
<dbReference type="AlphaFoldDB" id="A0A1Q5ZVW1"/>
<dbReference type="Pfam" id="PF26002">
    <property type="entry name" value="Beta-barrel_AprE"/>
    <property type="match status" value="1"/>
</dbReference>
<dbReference type="RefSeq" id="WP_074488684.1">
    <property type="nucleotide sequence ID" value="NZ_FPAM01000002.1"/>
</dbReference>
<comment type="caution">
    <text evidence="6">The sequence shown here is derived from an EMBL/GenBank/DDBJ whole genome shotgun (WGS) entry which is preliminary data.</text>
</comment>
<evidence type="ECO:0000313" key="6">
    <source>
        <dbReference type="EMBL" id="OKS85914.1"/>
    </source>
</evidence>
<comment type="subcellular location">
    <subcellularLocation>
        <location evidence="1">Cell envelope</location>
    </subcellularLocation>
</comment>
<keyword evidence="7" id="KW-1185">Reference proteome</keyword>
<keyword evidence="4" id="KW-0472">Membrane</keyword>
<evidence type="ECO:0000259" key="5">
    <source>
        <dbReference type="Pfam" id="PF26002"/>
    </source>
</evidence>
<evidence type="ECO:0000256" key="2">
    <source>
        <dbReference type="ARBA" id="ARBA00023054"/>
    </source>
</evidence>
<dbReference type="InterPro" id="IPR058982">
    <property type="entry name" value="Beta-barrel_AprE"/>
</dbReference>
<feature type="coiled-coil region" evidence="3">
    <location>
        <begin position="204"/>
        <end position="231"/>
    </location>
</feature>
<keyword evidence="2 3" id="KW-0175">Coiled coil</keyword>
<dbReference type="Gene3D" id="2.40.50.100">
    <property type="match status" value="1"/>
</dbReference>
<dbReference type="PRINTS" id="PR01490">
    <property type="entry name" value="RTXTOXIND"/>
</dbReference>
<evidence type="ECO:0000256" key="3">
    <source>
        <dbReference type="SAM" id="Coils"/>
    </source>
</evidence>